<evidence type="ECO:0000313" key="2">
    <source>
        <dbReference type="EMBL" id="QKQ99094.1"/>
    </source>
</evidence>
<dbReference type="Pfam" id="PF07690">
    <property type="entry name" value="MFS_1"/>
    <property type="match status" value="1"/>
</dbReference>
<dbReference type="RefSeq" id="WP_174628656.1">
    <property type="nucleotide sequence ID" value="NZ_CP049074.1"/>
</dbReference>
<protein>
    <submittedName>
        <fullName evidence="2">MFS transporter</fullName>
    </submittedName>
</protein>
<feature type="transmembrane region" description="Helical" evidence="1">
    <location>
        <begin position="192"/>
        <end position="211"/>
    </location>
</feature>
<feature type="transmembrane region" description="Helical" evidence="1">
    <location>
        <begin position="151"/>
        <end position="171"/>
    </location>
</feature>
<feature type="transmembrane region" description="Helical" evidence="1">
    <location>
        <begin position="314"/>
        <end position="343"/>
    </location>
</feature>
<keyword evidence="1" id="KW-0812">Transmembrane</keyword>
<dbReference type="Proteomes" id="UP000509301">
    <property type="component" value="Chromosome"/>
</dbReference>
<feature type="transmembrane region" description="Helical" evidence="1">
    <location>
        <begin position="90"/>
        <end position="110"/>
    </location>
</feature>
<dbReference type="EMBL" id="CP049074">
    <property type="protein sequence ID" value="QKQ99094.1"/>
    <property type="molecule type" value="Genomic_DNA"/>
</dbReference>
<evidence type="ECO:0000313" key="3">
    <source>
        <dbReference type="Proteomes" id="UP000509301"/>
    </source>
</evidence>
<proteinExistence type="predicted"/>
<keyword evidence="3" id="KW-1185">Reference proteome</keyword>
<dbReference type="GO" id="GO:0022857">
    <property type="term" value="F:transmembrane transporter activity"/>
    <property type="evidence" value="ECO:0007669"/>
    <property type="project" value="InterPro"/>
</dbReference>
<accession>A0A6N0NSC4</accession>
<sequence>MKPLRTYAVLRSIAADLTQPFITFTAASSGVINEYLGIISSASTVLTAISEFATALFQVRALTLLILGSLITGLSWIVLSFLPFTGIDLTLGYCFAELGLGMSIMGWNLIMEKLSSSSRGEVLTQYTAYANVGGLIATLGAGVFVGSSTELIKIPFILSGIISLTCIFILWRSDVDYEDPSRKFHLPKGIGRFLALTGTFTFIWSFAWPLFPVAQIFIFHMNYTNIAIMSFIAGVSSLAFRRTVARLITTNRKLAMFLGRALLTVFPLTYAIAPSIYFIYLVEMVAGFTSMVGSTAYVSYLYDSSSKEDMKVALGFYSVLQGIGALMGSVASSFIMNLLIPVLGLATDLRVLLLVSAFLRLTTSFWYLKLKEINR</sequence>
<feature type="transmembrane region" description="Helical" evidence="1">
    <location>
        <begin position="285"/>
        <end position="302"/>
    </location>
</feature>
<evidence type="ECO:0000256" key="1">
    <source>
        <dbReference type="SAM" id="Phobius"/>
    </source>
</evidence>
<dbReference type="InterPro" id="IPR011701">
    <property type="entry name" value="MFS"/>
</dbReference>
<feature type="transmembrane region" description="Helical" evidence="1">
    <location>
        <begin position="64"/>
        <end position="84"/>
    </location>
</feature>
<feature type="transmembrane region" description="Helical" evidence="1">
    <location>
        <begin position="261"/>
        <end position="279"/>
    </location>
</feature>
<feature type="transmembrane region" description="Helical" evidence="1">
    <location>
        <begin position="122"/>
        <end position="145"/>
    </location>
</feature>
<dbReference type="InterPro" id="IPR036259">
    <property type="entry name" value="MFS_trans_sf"/>
</dbReference>
<dbReference type="GeneID" id="55640399"/>
<dbReference type="KEGG" id="mten:GWK48_00595"/>
<gene>
    <name evidence="2" type="ORF">GWK48_00595</name>
</gene>
<dbReference type="Gene3D" id="1.20.1250.20">
    <property type="entry name" value="MFS general substrate transporter like domains"/>
    <property type="match status" value="1"/>
</dbReference>
<feature type="transmembrane region" description="Helical" evidence="1">
    <location>
        <begin position="217"/>
        <end position="240"/>
    </location>
</feature>
<dbReference type="SUPFAM" id="SSF103473">
    <property type="entry name" value="MFS general substrate transporter"/>
    <property type="match status" value="1"/>
</dbReference>
<dbReference type="PANTHER" id="PTHR23526:SF2">
    <property type="entry name" value="MAJOR FACILITATOR SUPERFAMILY (MFS) PROFILE DOMAIN-CONTAINING PROTEIN"/>
    <property type="match status" value="1"/>
</dbReference>
<dbReference type="InterPro" id="IPR052528">
    <property type="entry name" value="Sugar_transport-like"/>
</dbReference>
<dbReference type="AlphaFoldDB" id="A0A6N0NSC4"/>
<dbReference type="OrthoDB" id="117970at2157"/>
<keyword evidence="1" id="KW-1133">Transmembrane helix</keyword>
<dbReference type="PANTHER" id="PTHR23526">
    <property type="entry name" value="INTEGRAL MEMBRANE TRANSPORT PROTEIN-RELATED"/>
    <property type="match status" value="1"/>
</dbReference>
<keyword evidence="1" id="KW-0472">Membrane</keyword>
<reference evidence="2 3" key="1">
    <citation type="submission" date="2020-02" db="EMBL/GenBank/DDBJ databases">
        <title>Comparative genome analysis reveals the metabolism and evolution of the thermophilic archaeal genus Metallosphaera.</title>
        <authorList>
            <person name="Jiang C."/>
        </authorList>
    </citation>
    <scope>NUCLEOTIDE SEQUENCE [LARGE SCALE GENOMIC DNA]</scope>
    <source>
        <strain evidence="2 3">Ric-A</strain>
    </source>
</reference>
<organism evidence="2 3">
    <name type="scientific">Metallosphaera tengchongensis</name>
    <dbReference type="NCBI Taxonomy" id="1532350"/>
    <lineage>
        <taxon>Archaea</taxon>
        <taxon>Thermoproteota</taxon>
        <taxon>Thermoprotei</taxon>
        <taxon>Sulfolobales</taxon>
        <taxon>Sulfolobaceae</taxon>
        <taxon>Metallosphaera</taxon>
    </lineage>
</organism>
<feature type="transmembrane region" description="Helical" evidence="1">
    <location>
        <begin position="349"/>
        <end position="368"/>
    </location>
</feature>
<name>A0A6N0NSC4_9CREN</name>